<comment type="caution">
    <text evidence="2">The sequence shown here is derived from an EMBL/GenBank/DDBJ whole genome shotgun (WGS) entry which is preliminary data.</text>
</comment>
<dbReference type="EMBL" id="SNYC01000003">
    <property type="protein sequence ID" value="TDQ11542.1"/>
    <property type="molecule type" value="Genomic_DNA"/>
</dbReference>
<dbReference type="RefSeq" id="WP_133574609.1">
    <property type="nucleotide sequence ID" value="NZ_SNYC01000003.1"/>
</dbReference>
<accession>A0A4R6SZM0</accession>
<evidence type="ECO:0000256" key="1">
    <source>
        <dbReference type="SAM" id="MobiDB-lite"/>
    </source>
</evidence>
<dbReference type="Proteomes" id="UP000295620">
    <property type="component" value="Unassembled WGS sequence"/>
</dbReference>
<gene>
    <name evidence="2" type="ORF">ATK78_0665</name>
</gene>
<keyword evidence="3" id="KW-1185">Reference proteome</keyword>
<feature type="compositionally biased region" description="Acidic residues" evidence="1">
    <location>
        <begin position="87"/>
        <end position="103"/>
    </location>
</feature>
<proteinExistence type="predicted"/>
<sequence length="103" mass="11459">METKDQENTQNKPAETHPKPTEDVQLDIETVTPDTEKEGLPNDQKNNNPTPNQKPTDQDSSKEEKPDDINSDENKEGSAEGTKEPETENNDDQPADDIETVSP</sequence>
<evidence type="ECO:0000313" key="3">
    <source>
        <dbReference type="Proteomes" id="UP000295620"/>
    </source>
</evidence>
<reference evidence="2 3" key="1">
    <citation type="submission" date="2019-03" db="EMBL/GenBank/DDBJ databases">
        <title>Genomic Encyclopedia of Archaeal and Bacterial Type Strains, Phase II (KMG-II): from individual species to whole genera.</title>
        <authorList>
            <person name="Goeker M."/>
        </authorList>
    </citation>
    <scope>NUCLEOTIDE SEQUENCE [LARGE SCALE GENOMIC DNA]</scope>
    <source>
        <strain evidence="2 3">DSM 19035</strain>
    </source>
</reference>
<protein>
    <submittedName>
        <fullName evidence="2">Uncharacterized protein</fullName>
    </submittedName>
</protein>
<name>A0A4R6SZM0_9SPHI</name>
<organism evidence="2 3">
    <name type="scientific">Pedobacter metabolipauper</name>
    <dbReference type="NCBI Taxonomy" id="425513"/>
    <lineage>
        <taxon>Bacteria</taxon>
        <taxon>Pseudomonadati</taxon>
        <taxon>Bacteroidota</taxon>
        <taxon>Sphingobacteriia</taxon>
        <taxon>Sphingobacteriales</taxon>
        <taxon>Sphingobacteriaceae</taxon>
        <taxon>Pedobacter</taxon>
    </lineage>
</organism>
<feature type="region of interest" description="Disordered" evidence="1">
    <location>
        <begin position="1"/>
        <end position="103"/>
    </location>
</feature>
<evidence type="ECO:0000313" key="2">
    <source>
        <dbReference type="EMBL" id="TDQ11542.1"/>
    </source>
</evidence>
<feature type="compositionally biased region" description="Basic and acidic residues" evidence="1">
    <location>
        <begin position="56"/>
        <end position="86"/>
    </location>
</feature>
<feature type="compositionally biased region" description="Low complexity" evidence="1">
    <location>
        <begin position="41"/>
        <end position="55"/>
    </location>
</feature>
<dbReference type="AlphaFoldDB" id="A0A4R6SZM0"/>
<dbReference type="OrthoDB" id="771149at2"/>